<dbReference type="GO" id="GO:0051607">
    <property type="term" value="P:defense response to virus"/>
    <property type="evidence" value="ECO:0007669"/>
    <property type="project" value="UniProtKB-KW"/>
</dbReference>
<dbReference type="GO" id="GO:0005886">
    <property type="term" value="C:plasma membrane"/>
    <property type="evidence" value="ECO:0007669"/>
    <property type="project" value="UniProtKB-SubCell"/>
</dbReference>
<keyword evidence="5 8" id="KW-1133">Transmembrane helix</keyword>
<dbReference type="InterPro" id="IPR006674">
    <property type="entry name" value="HD_domain"/>
</dbReference>
<accession>A0A3R8Q1L4</accession>
<gene>
    <name evidence="10" type="ORF">DZC72_07675</name>
</gene>
<feature type="transmembrane region" description="Helical" evidence="8">
    <location>
        <begin position="273"/>
        <end position="293"/>
    </location>
</feature>
<feature type="transmembrane region" description="Helical" evidence="8">
    <location>
        <begin position="242"/>
        <end position="261"/>
    </location>
</feature>
<dbReference type="OrthoDB" id="5728337at2"/>
<dbReference type="CDD" id="cd00077">
    <property type="entry name" value="HDc"/>
    <property type="match status" value="1"/>
</dbReference>
<dbReference type="Pfam" id="PF18967">
    <property type="entry name" value="PycTM"/>
    <property type="match status" value="1"/>
</dbReference>
<keyword evidence="11" id="KW-1185">Reference proteome</keyword>
<evidence type="ECO:0000256" key="2">
    <source>
        <dbReference type="ARBA" id="ARBA00022475"/>
    </source>
</evidence>
<evidence type="ECO:0000256" key="4">
    <source>
        <dbReference type="ARBA" id="ARBA00022741"/>
    </source>
</evidence>
<keyword evidence="3 8" id="KW-0812">Transmembrane</keyword>
<dbReference type="GO" id="GO:0000166">
    <property type="term" value="F:nucleotide binding"/>
    <property type="evidence" value="ECO:0007669"/>
    <property type="project" value="UniProtKB-KW"/>
</dbReference>
<sequence length="406" mass="46878">MADILQHTKNHVTALLSNELDPNYLYHNLRHTQRVVKSTKEISKACALSDEEKEVLEIAAWFHDTGYTFATKDHEKNSCIIATKFLENQGYDSDLISKVNRYIMATEKDAVPNSIEEKILRDADASHFAQTSYLETSELLREELKLLNLADYTYKDWVDLNISVLGNQHRYYTDYAKENWQEKKDDNLKKLIKEKKSIKNIAKKEKLKAKFKGESPDRGIQTLFRVTLRNHLTLSDIADTKANILLSVNAIIISLALSNLIPKLDNPSNDYLIYPTAIFVLFSIVSMILAVLATRPNVTSGEFTKDDVAKRKVNLLFFGNFHKMDLADYEWAINELVKDKDYIYSSLTKDLYFLGLVLNKKYKLLRWTYTTFMIGMIISVIAFALSFKFFGPERQLQDLVTQTLFF</sequence>
<evidence type="ECO:0000256" key="8">
    <source>
        <dbReference type="SAM" id="Phobius"/>
    </source>
</evidence>
<dbReference type="AlphaFoldDB" id="A0A3R8Q1L4"/>
<evidence type="ECO:0000256" key="3">
    <source>
        <dbReference type="ARBA" id="ARBA00022692"/>
    </source>
</evidence>
<evidence type="ECO:0000256" key="5">
    <source>
        <dbReference type="ARBA" id="ARBA00022989"/>
    </source>
</evidence>
<keyword evidence="6" id="KW-0051">Antiviral defense</keyword>
<comment type="caution">
    <text evidence="10">The sequence shown here is derived from an EMBL/GenBank/DDBJ whole genome shotgun (WGS) entry which is preliminary data.</text>
</comment>
<dbReference type="PANTHER" id="PTHR21174:SF0">
    <property type="entry name" value="HD PHOSPHOHYDROLASE FAMILY PROTEIN-RELATED"/>
    <property type="match status" value="1"/>
</dbReference>
<proteinExistence type="predicted"/>
<comment type="subcellular location">
    <subcellularLocation>
        <location evidence="1">Cell membrane</location>
    </subcellularLocation>
</comment>
<reference evidence="11" key="1">
    <citation type="submission" date="2018-08" db="EMBL/GenBank/DDBJ databases">
        <authorList>
            <person name="Khan S.A."/>
            <person name="J S.E."/>
        </authorList>
    </citation>
    <scope>NUCLEOTIDE SEQUENCE [LARGE SCALE GENOMIC DNA]</scope>
    <source>
        <strain evidence="11">PoM-212</strain>
    </source>
</reference>
<organism evidence="10 11">
    <name type="scientific">Maribacter algicola</name>
    <dbReference type="NCBI Taxonomy" id="2498892"/>
    <lineage>
        <taxon>Bacteria</taxon>
        <taxon>Pseudomonadati</taxon>
        <taxon>Bacteroidota</taxon>
        <taxon>Flavobacteriia</taxon>
        <taxon>Flavobacteriales</taxon>
        <taxon>Flavobacteriaceae</taxon>
        <taxon>Maribacter</taxon>
    </lineage>
</organism>
<dbReference type="Gene3D" id="1.10.3210.10">
    <property type="entry name" value="Hypothetical protein af1432"/>
    <property type="match status" value="1"/>
</dbReference>
<dbReference type="InterPro" id="IPR043760">
    <property type="entry name" value="PycTM_dom"/>
</dbReference>
<reference evidence="11" key="2">
    <citation type="submission" date="2018-12" db="EMBL/GenBank/DDBJ databases">
        <title>Maribacter lutimaris sp. nov., isolated from marine sediment.</title>
        <authorList>
            <person name="Kim K.K."/>
        </authorList>
    </citation>
    <scope>NUCLEOTIDE SEQUENCE [LARGE SCALE GENOMIC DNA]</scope>
    <source>
        <strain evidence="11">PoM-212</strain>
    </source>
</reference>
<keyword evidence="7 8" id="KW-0472">Membrane</keyword>
<evidence type="ECO:0000256" key="1">
    <source>
        <dbReference type="ARBA" id="ARBA00004236"/>
    </source>
</evidence>
<dbReference type="SMART" id="SM00471">
    <property type="entry name" value="HDc"/>
    <property type="match status" value="1"/>
</dbReference>
<evidence type="ECO:0000259" key="9">
    <source>
        <dbReference type="SMART" id="SM00471"/>
    </source>
</evidence>
<feature type="domain" description="HD/PDEase" evidence="9">
    <location>
        <begin position="24"/>
        <end position="138"/>
    </location>
</feature>
<keyword evidence="4" id="KW-0547">Nucleotide-binding</keyword>
<evidence type="ECO:0000313" key="10">
    <source>
        <dbReference type="EMBL" id="RRQ50419.1"/>
    </source>
</evidence>
<dbReference type="RefSeq" id="WP_125222236.1">
    <property type="nucleotide sequence ID" value="NZ_QUSX01000001.1"/>
</dbReference>
<keyword evidence="2" id="KW-1003">Cell membrane</keyword>
<evidence type="ECO:0000256" key="6">
    <source>
        <dbReference type="ARBA" id="ARBA00023118"/>
    </source>
</evidence>
<evidence type="ECO:0000256" key="7">
    <source>
        <dbReference type="ARBA" id="ARBA00023136"/>
    </source>
</evidence>
<name>A0A3R8Q1L4_9FLAO</name>
<dbReference type="InterPro" id="IPR003607">
    <property type="entry name" value="HD/PDEase_dom"/>
</dbReference>
<dbReference type="SUPFAM" id="SSF109604">
    <property type="entry name" value="HD-domain/PDEase-like"/>
    <property type="match status" value="1"/>
</dbReference>
<dbReference type="EMBL" id="QUSX01000001">
    <property type="protein sequence ID" value="RRQ50419.1"/>
    <property type="molecule type" value="Genomic_DNA"/>
</dbReference>
<dbReference type="Pfam" id="PF01966">
    <property type="entry name" value="HD"/>
    <property type="match status" value="1"/>
</dbReference>
<protein>
    <submittedName>
        <fullName evidence="10">HD domain-containing protein</fullName>
    </submittedName>
</protein>
<dbReference type="PANTHER" id="PTHR21174">
    <property type="match status" value="1"/>
</dbReference>
<dbReference type="Proteomes" id="UP000286990">
    <property type="component" value="Unassembled WGS sequence"/>
</dbReference>
<dbReference type="InterPro" id="IPR009218">
    <property type="entry name" value="HD_phosphohydro"/>
</dbReference>
<feature type="transmembrane region" description="Helical" evidence="8">
    <location>
        <begin position="367"/>
        <end position="390"/>
    </location>
</feature>
<evidence type="ECO:0000313" key="11">
    <source>
        <dbReference type="Proteomes" id="UP000286990"/>
    </source>
</evidence>